<protein>
    <submittedName>
        <fullName evidence="1">Uncharacterized protein</fullName>
    </submittedName>
</protein>
<comment type="caution">
    <text evidence="1">The sequence shown here is derived from an EMBL/GenBank/DDBJ whole genome shotgun (WGS) entry which is preliminary data.</text>
</comment>
<evidence type="ECO:0000313" key="2">
    <source>
        <dbReference type="Proteomes" id="UP001519310"/>
    </source>
</evidence>
<dbReference type="EMBL" id="JAGGLQ010000004">
    <property type="protein sequence ID" value="MBP2036992.1"/>
    <property type="molecule type" value="Genomic_DNA"/>
</dbReference>
<evidence type="ECO:0000313" key="1">
    <source>
        <dbReference type="EMBL" id="MBP2036992.1"/>
    </source>
</evidence>
<name>A0ABS4L4G9_STRAV</name>
<gene>
    <name evidence="1" type="ORF">J2Z77_002792</name>
</gene>
<dbReference type="Proteomes" id="UP001519310">
    <property type="component" value="Unassembled WGS sequence"/>
</dbReference>
<proteinExistence type="predicted"/>
<keyword evidence="2" id="KW-1185">Reference proteome</keyword>
<organism evidence="1 2">
    <name type="scientific">Streptomyces avidinii</name>
    <dbReference type="NCBI Taxonomy" id="1895"/>
    <lineage>
        <taxon>Bacteria</taxon>
        <taxon>Bacillati</taxon>
        <taxon>Actinomycetota</taxon>
        <taxon>Actinomycetes</taxon>
        <taxon>Kitasatosporales</taxon>
        <taxon>Streptomycetaceae</taxon>
        <taxon>Streptomyces</taxon>
    </lineage>
</organism>
<sequence>MEGAGAALGELAHLQLGVAQALQYGLGVRQQGFAELGQRGAARSALDESPFLDDPMAVTLRG</sequence>
<accession>A0ABS4L4G9</accession>
<reference evidence="1 2" key="1">
    <citation type="submission" date="2021-03" db="EMBL/GenBank/DDBJ databases">
        <title>Genomic Encyclopedia of Type Strains, Phase IV (KMG-IV): sequencing the most valuable type-strain genomes for metagenomic binning, comparative biology and taxonomic classification.</title>
        <authorList>
            <person name="Goeker M."/>
        </authorList>
    </citation>
    <scope>NUCLEOTIDE SEQUENCE [LARGE SCALE GENOMIC DNA]</scope>
    <source>
        <strain evidence="1 2">DSM 40526</strain>
    </source>
</reference>
<dbReference type="RefSeq" id="WP_229920229.1">
    <property type="nucleotide sequence ID" value="NZ_BMVL01000003.1"/>
</dbReference>